<name>A0A194VS01_CYTMA</name>
<organism evidence="2 3">
    <name type="scientific">Cytospora mali</name>
    <name type="common">Apple Valsa canker fungus</name>
    <name type="synonym">Valsa mali</name>
    <dbReference type="NCBI Taxonomy" id="578113"/>
    <lineage>
        <taxon>Eukaryota</taxon>
        <taxon>Fungi</taxon>
        <taxon>Dikarya</taxon>
        <taxon>Ascomycota</taxon>
        <taxon>Pezizomycotina</taxon>
        <taxon>Sordariomycetes</taxon>
        <taxon>Sordariomycetidae</taxon>
        <taxon>Diaporthales</taxon>
        <taxon>Cytosporaceae</taxon>
        <taxon>Cytospora</taxon>
    </lineage>
</organism>
<feature type="compositionally biased region" description="Polar residues" evidence="1">
    <location>
        <begin position="237"/>
        <end position="251"/>
    </location>
</feature>
<evidence type="ECO:0000313" key="3">
    <source>
        <dbReference type="Proteomes" id="UP000078559"/>
    </source>
</evidence>
<dbReference type="OrthoDB" id="10659358at2759"/>
<feature type="region of interest" description="Disordered" evidence="1">
    <location>
        <begin position="130"/>
        <end position="251"/>
    </location>
</feature>
<feature type="compositionally biased region" description="Basic and acidic residues" evidence="1">
    <location>
        <begin position="301"/>
        <end position="311"/>
    </location>
</feature>
<dbReference type="EMBL" id="CM003099">
    <property type="protein sequence ID" value="KUI66974.1"/>
    <property type="molecule type" value="Genomic_DNA"/>
</dbReference>
<reference evidence="2" key="1">
    <citation type="submission" date="2014-12" db="EMBL/GenBank/DDBJ databases">
        <title>Genome Sequence of Valsa Canker Pathogens Uncovers a Specific Adaption of Colonization on Woody Bark.</title>
        <authorList>
            <person name="Yin Z."/>
            <person name="Liu H."/>
            <person name="Gao X."/>
            <person name="Li Z."/>
            <person name="Song N."/>
            <person name="Ke X."/>
            <person name="Dai Q."/>
            <person name="Wu Y."/>
            <person name="Sun Y."/>
            <person name="Xu J.-R."/>
            <person name="Kang Z.K."/>
            <person name="Wang L."/>
            <person name="Huang L."/>
        </authorList>
    </citation>
    <scope>NUCLEOTIDE SEQUENCE [LARGE SCALE GENOMIC DNA]</scope>
    <source>
        <strain evidence="2">03-8</strain>
    </source>
</reference>
<proteinExistence type="predicted"/>
<evidence type="ECO:0000256" key="1">
    <source>
        <dbReference type="SAM" id="MobiDB-lite"/>
    </source>
</evidence>
<protein>
    <submittedName>
        <fullName evidence="2">Uncharacterized protein</fullName>
    </submittedName>
</protein>
<accession>A0A194VS01</accession>
<feature type="compositionally biased region" description="Low complexity" evidence="1">
    <location>
        <begin position="278"/>
        <end position="291"/>
    </location>
</feature>
<dbReference type="AlphaFoldDB" id="A0A194VS01"/>
<feature type="compositionally biased region" description="Low complexity" evidence="1">
    <location>
        <begin position="151"/>
        <end position="179"/>
    </location>
</feature>
<gene>
    <name evidence="2" type="ORF">VM1G_02008</name>
</gene>
<dbReference type="Proteomes" id="UP000078559">
    <property type="component" value="Chromosome 2"/>
</dbReference>
<sequence length="311" mass="32560">MSTFFSRMLRPRRARGQLHAPPARGQAEVNALLDPNSIAFDDVDNFILVIQEADPQARGLGIFGGRRPAPAATSLISPSPPDTASLHLSWSTGDDDFDSARAATSFISPSQLDTSSPGLSWSIGDHDYDPDARMLSDSQAVPDSVAHTDSSRALSPPASLLVEDSQPEAPSSSERSAPGASPPGVSPIPDPVGDVGVGPSAPYGAGVRGLYGYPGESSDSQAPDSPGEGPSRRPGLGTNQNNGGSQAFQGSLGLNTSVLSFSTNDTDDFTVRIRGESTHTSPTSSYHSTISDVSLEQTVLEDLRDEEREDE</sequence>
<feature type="compositionally biased region" description="Pro residues" evidence="1">
    <location>
        <begin position="180"/>
        <end position="190"/>
    </location>
</feature>
<feature type="region of interest" description="Disordered" evidence="1">
    <location>
        <begin position="272"/>
        <end position="311"/>
    </location>
</feature>
<evidence type="ECO:0000313" key="2">
    <source>
        <dbReference type="EMBL" id="KUI66974.1"/>
    </source>
</evidence>
<keyword evidence="3" id="KW-1185">Reference proteome</keyword>